<gene>
    <name evidence="3" type="ORF">CA2015_0034</name>
</gene>
<keyword evidence="4" id="KW-1185">Reference proteome</keyword>
<evidence type="ECO:0000313" key="4">
    <source>
        <dbReference type="Proteomes" id="UP000036520"/>
    </source>
</evidence>
<dbReference type="SUPFAM" id="SSF51735">
    <property type="entry name" value="NAD(P)-binding Rossmann-fold domains"/>
    <property type="match status" value="1"/>
</dbReference>
<dbReference type="PRINTS" id="PR00081">
    <property type="entry name" value="GDHRDH"/>
</dbReference>
<evidence type="ECO:0000256" key="2">
    <source>
        <dbReference type="ARBA" id="ARBA00023002"/>
    </source>
</evidence>
<dbReference type="KEGG" id="camu:CA2015_0034"/>
<dbReference type="OrthoDB" id="9788235at2"/>
<dbReference type="PANTHER" id="PTHR42760:SF133">
    <property type="entry name" value="3-OXOACYL-[ACYL-CARRIER-PROTEIN] REDUCTASE"/>
    <property type="match status" value="1"/>
</dbReference>
<sequence>MDVKELLSLKGKIIVVTGGSGLYGKCLVEGLAEAGGTVITTSRDIKSAEKTAVFFQEKGLDVYPMEVDQGETESVNRFTNNLKEKFGKLHVFVNNAVSRPMKGYNAPLSDFDESMRVNATGMWDLLKSMSDLIIESGGGAVINISSMMGMKGPDLSNYDGTSMGDLPPDYFFHNAGMINLTRFMAKMNAGKNIRFNCISPGGLFNNQPEKFVENYNKKVPMKRMANNDDIKGLAVLLASEAGAYINGENILMDGGLNA</sequence>
<accession>A0A0H4PMN6</accession>
<dbReference type="InterPro" id="IPR002347">
    <property type="entry name" value="SDR_fam"/>
</dbReference>
<dbReference type="Proteomes" id="UP000036520">
    <property type="component" value="Chromosome"/>
</dbReference>
<dbReference type="PANTHER" id="PTHR42760">
    <property type="entry name" value="SHORT-CHAIN DEHYDROGENASES/REDUCTASES FAMILY MEMBER"/>
    <property type="match status" value="1"/>
</dbReference>
<organism evidence="3 4">
    <name type="scientific">Cyclobacterium amurskyense</name>
    <dbReference type="NCBI Taxonomy" id="320787"/>
    <lineage>
        <taxon>Bacteria</taxon>
        <taxon>Pseudomonadati</taxon>
        <taxon>Bacteroidota</taxon>
        <taxon>Cytophagia</taxon>
        <taxon>Cytophagales</taxon>
        <taxon>Cyclobacteriaceae</taxon>
        <taxon>Cyclobacterium</taxon>
    </lineage>
</organism>
<evidence type="ECO:0000256" key="1">
    <source>
        <dbReference type="ARBA" id="ARBA00006484"/>
    </source>
</evidence>
<name>A0A0H4PMN6_9BACT</name>
<dbReference type="GO" id="GO:0016616">
    <property type="term" value="F:oxidoreductase activity, acting on the CH-OH group of donors, NAD or NADP as acceptor"/>
    <property type="evidence" value="ECO:0007669"/>
    <property type="project" value="TreeGrafter"/>
</dbReference>
<comment type="similarity">
    <text evidence="1">Belongs to the short-chain dehydrogenases/reductases (SDR) family.</text>
</comment>
<dbReference type="RefSeq" id="WP_048640060.1">
    <property type="nucleotide sequence ID" value="NZ_CP012040.1"/>
</dbReference>
<dbReference type="PATRIC" id="fig|320787.5.peg.37"/>
<protein>
    <submittedName>
        <fullName evidence="3">Short-chain dehydrogenase/reductase SDR</fullName>
    </submittedName>
</protein>
<dbReference type="Gene3D" id="3.40.50.720">
    <property type="entry name" value="NAD(P)-binding Rossmann-like Domain"/>
    <property type="match status" value="1"/>
</dbReference>
<dbReference type="Pfam" id="PF13561">
    <property type="entry name" value="adh_short_C2"/>
    <property type="match status" value="1"/>
</dbReference>
<dbReference type="EMBL" id="CP012040">
    <property type="protein sequence ID" value="AKP49522.1"/>
    <property type="molecule type" value="Genomic_DNA"/>
</dbReference>
<reference evidence="3 4" key="1">
    <citation type="submission" date="2015-07" db="EMBL/GenBank/DDBJ databases">
        <authorList>
            <person name="Kim K.M."/>
        </authorList>
    </citation>
    <scope>NUCLEOTIDE SEQUENCE [LARGE SCALE GENOMIC DNA]</scope>
    <source>
        <strain evidence="3 4">KCTC 12363</strain>
    </source>
</reference>
<dbReference type="STRING" id="320787.CA2015_0034"/>
<evidence type="ECO:0000313" key="3">
    <source>
        <dbReference type="EMBL" id="AKP49522.1"/>
    </source>
</evidence>
<dbReference type="InterPro" id="IPR036291">
    <property type="entry name" value="NAD(P)-bd_dom_sf"/>
</dbReference>
<keyword evidence="2" id="KW-0560">Oxidoreductase</keyword>
<proteinExistence type="inferred from homology"/>
<dbReference type="AlphaFoldDB" id="A0A0H4PMN6"/>